<reference evidence="9" key="1">
    <citation type="submission" date="2025-08" db="UniProtKB">
        <authorList>
            <consortium name="RefSeq"/>
        </authorList>
    </citation>
    <scope>IDENTIFICATION</scope>
</reference>
<dbReference type="PRINTS" id="PR00205">
    <property type="entry name" value="CADHERIN"/>
</dbReference>
<dbReference type="Proteomes" id="UP001652642">
    <property type="component" value="Chromosome 4"/>
</dbReference>
<evidence type="ECO:0000256" key="4">
    <source>
        <dbReference type="ARBA" id="ARBA00023136"/>
    </source>
</evidence>
<dbReference type="GeneID" id="110074760"/>
<feature type="domain" description="Cadherin" evidence="7">
    <location>
        <begin position="582"/>
        <end position="682"/>
    </location>
</feature>
<dbReference type="Pfam" id="PF00028">
    <property type="entry name" value="Cadherin"/>
    <property type="match status" value="4"/>
</dbReference>
<dbReference type="PROSITE" id="PS00232">
    <property type="entry name" value="CADHERIN_1"/>
    <property type="match status" value="3"/>
</dbReference>
<keyword evidence="3 5" id="KW-0106">Calcium</keyword>
<organism evidence="8 9">
    <name type="scientific">Pogona vitticeps</name>
    <name type="common">central bearded dragon</name>
    <dbReference type="NCBI Taxonomy" id="103695"/>
    <lineage>
        <taxon>Eukaryota</taxon>
        <taxon>Metazoa</taxon>
        <taxon>Chordata</taxon>
        <taxon>Craniata</taxon>
        <taxon>Vertebrata</taxon>
        <taxon>Euteleostomi</taxon>
        <taxon>Lepidosauria</taxon>
        <taxon>Squamata</taxon>
        <taxon>Bifurcata</taxon>
        <taxon>Unidentata</taxon>
        <taxon>Episquamata</taxon>
        <taxon>Toxicofera</taxon>
        <taxon>Iguania</taxon>
        <taxon>Acrodonta</taxon>
        <taxon>Agamidae</taxon>
        <taxon>Amphibolurinae</taxon>
        <taxon>Pogona</taxon>
    </lineage>
</organism>
<feature type="domain" description="Cadherin" evidence="7">
    <location>
        <begin position="474"/>
        <end position="581"/>
    </location>
</feature>
<protein>
    <submittedName>
        <fullName evidence="9">Cadherin-17</fullName>
    </submittedName>
</protein>
<evidence type="ECO:0000256" key="5">
    <source>
        <dbReference type="PROSITE-ProRule" id="PRU00043"/>
    </source>
</evidence>
<dbReference type="InterPro" id="IPR015919">
    <property type="entry name" value="Cadherin-like_sf"/>
</dbReference>
<proteinExistence type="predicted"/>
<feature type="transmembrane region" description="Helical" evidence="6">
    <location>
        <begin position="797"/>
        <end position="822"/>
    </location>
</feature>
<dbReference type="InterPro" id="IPR020894">
    <property type="entry name" value="Cadherin_CS"/>
</dbReference>
<keyword evidence="8" id="KW-1185">Reference proteome</keyword>
<evidence type="ECO:0000259" key="7">
    <source>
        <dbReference type="PROSITE" id="PS50268"/>
    </source>
</evidence>
<dbReference type="PROSITE" id="PS50268">
    <property type="entry name" value="CADHERIN_2"/>
    <property type="match status" value="7"/>
</dbReference>
<sequence length="847" mass="94543">MFIGIRVGGLVKMFKPYGPHLLCLLALHQVLCQDVDKQQIEGPLENKAFSVQEGLPSVPYLYKFTFEPPTVSLRLTGETDGIIQIRPDGVLYLNGSLDWETKKVHTLEIEGLNANGERVKGPFTVLIEVKDINDNPPQFDQQQYFGVVRQNSRPGKIFMYVTASDRDDPSTPHAQLSYSLRQHFPNPYHVMLFQINNVTGAISTTPAGAQYLDPTIVNVFILVVDVYDMAGQSVNAFNSHVDVNVTVLENLWKSPPPVKIKENSTEPHPISISRVQWNYPGVTYHILSEEMSPIKPPFMIDRNGTIYVTQPLDREQKDSYSLSIIVKDDDGDLQLSRAVTLNVTVEDINDNPPVCGKRLTKFEVQENEIVGNLIGVFSATDADQENTLNSRLQYQIVDQTPQIPTENMFRIESGTGTINLFSNALNKQIASNYSLKVKVTDPVFQTLCDVQINVIDINDQIPIFEKSDYGSVILPEDKQVGTVIMEIQATDTDEPFTGSSRIVYAVKAGDPNNSFSIQTDRKTNRGYVIINKTLDFETTPVYDLVINATNPEPLVAGIQYNSSSLTYLKVIVTDVDEPPVFLQPVYTVDKHENVTVGTFITTAGAYDPEGAQVRYALKNNDRNWLQIDPLNGTIYTVAPLDRETESTYLARIVATEQTRASQSSTAQLILHLKDVNDNPPYLVKDYVFFCHPLQGNERAKLEVSDPDESPYVARFSYSLMGGTEILDNWNLSKPDGLHMYISPKNLNLEAKVYDIPICINDRGRPPMEGVVHLKVNLCQCVEERCFVEPEGPRLPTVGMAIGILVAVLVVIGVILGIVFYHLKRKKATQQKVATANAVSPSELKNLT</sequence>
<keyword evidence="4 6" id="KW-0472">Membrane</keyword>
<evidence type="ECO:0000256" key="2">
    <source>
        <dbReference type="ARBA" id="ARBA00022737"/>
    </source>
</evidence>
<dbReference type="SMART" id="SM00112">
    <property type="entry name" value="CA"/>
    <property type="match status" value="6"/>
</dbReference>
<accession>A0ABM5GC50</accession>
<dbReference type="InterPro" id="IPR039808">
    <property type="entry name" value="Cadherin"/>
</dbReference>
<keyword evidence="6" id="KW-1133">Transmembrane helix</keyword>
<evidence type="ECO:0000313" key="8">
    <source>
        <dbReference type="Proteomes" id="UP001652642"/>
    </source>
</evidence>
<evidence type="ECO:0000256" key="1">
    <source>
        <dbReference type="ARBA" id="ARBA00004370"/>
    </source>
</evidence>
<feature type="domain" description="Cadherin" evidence="7">
    <location>
        <begin position="252"/>
        <end position="355"/>
    </location>
</feature>
<feature type="domain" description="Cadherin" evidence="7">
    <location>
        <begin position="356"/>
        <end position="464"/>
    </location>
</feature>
<dbReference type="RefSeq" id="XP_072855226.1">
    <property type="nucleotide sequence ID" value="XM_072999125.1"/>
</dbReference>
<dbReference type="PANTHER" id="PTHR24027:SF419">
    <property type="entry name" value="CADHERIN-17"/>
    <property type="match status" value="1"/>
</dbReference>
<feature type="domain" description="Cadherin" evidence="7">
    <location>
        <begin position="701"/>
        <end position="794"/>
    </location>
</feature>
<keyword evidence="6" id="KW-0812">Transmembrane</keyword>
<dbReference type="PANTHER" id="PTHR24027">
    <property type="entry name" value="CADHERIN-23"/>
    <property type="match status" value="1"/>
</dbReference>
<gene>
    <name evidence="9" type="primary">CDH17</name>
</gene>
<keyword evidence="2" id="KW-0677">Repeat</keyword>
<dbReference type="Gene3D" id="2.60.40.60">
    <property type="entry name" value="Cadherins"/>
    <property type="match status" value="7"/>
</dbReference>
<evidence type="ECO:0000256" key="3">
    <source>
        <dbReference type="ARBA" id="ARBA00022837"/>
    </source>
</evidence>
<feature type="domain" description="Cadherin" evidence="7">
    <location>
        <begin position="140"/>
        <end position="258"/>
    </location>
</feature>
<evidence type="ECO:0000256" key="6">
    <source>
        <dbReference type="SAM" id="Phobius"/>
    </source>
</evidence>
<dbReference type="InterPro" id="IPR002126">
    <property type="entry name" value="Cadherin-like_dom"/>
</dbReference>
<feature type="domain" description="Cadherin" evidence="7">
    <location>
        <begin position="34"/>
        <end position="139"/>
    </location>
</feature>
<dbReference type="SUPFAM" id="SSF49313">
    <property type="entry name" value="Cadherin-like"/>
    <property type="match status" value="7"/>
</dbReference>
<comment type="subcellular location">
    <subcellularLocation>
        <location evidence="1">Membrane</location>
    </subcellularLocation>
</comment>
<name>A0ABM5GC50_9SAUR</name>
<evidence type="ECO:0000313" key="9">
    <source>
        <dbReference type="RefSeq" id="XP_072855226.1"/>
    </source>
</evidence>
<dbReference type="CDD" id="cd11304">
    <property type="entry name" value="Cadherin_repeat"/>
    <property type="match status" value="6"/>
</dbReference>